<feature type="domain" description="Multidrug resistance protein MdtA-like barrel-sandwich hybrid" evidence="4">
    <location>
        <begin position="60"/>
        <end position="204"/>
    </location>
</feature>
<evidence type="ECO:0000313" key="8">
    <source>
        <dbReference type="Proteomes" id="UP000241074"/>
    </source>
</evidence>
<dbReference type="PANTHER" id="PTHR30469">
    <property type="entry name" value="MULTIDRUG RESISTANCE PROTEIN MDTA"/>
    <property type="match status" value="1"/>
</dbReference>
<sequence>MNSNRKWLVLVAVLLVVVVPITIKKFRGEKGTEVKVLTVSQQDIRPTILASGTLAYRTEVNLTSELIAKVKSIAVKEGDAVAEGQLLLSLDPETYLNGIEREEASRRQSLIRIERQRVALALREKQFERSNKLIAARMIDQSRFDEDRNQLELARVELKSSEEDLRRAEAVLKEAREQLEKTDILAPITGTIVALPIKVGETAIPSTMALAGAQLMKIADTSAIQAELKVDEADIANIAIGQQADVYAAAYPDRAIKGRVEQIALAPTVELQGRAYKVTVLLEPPADVQLRSGMSARTDIFLSDGSKRLAVPVEAVVSESGENNAVTQYVWVWRDSLAEKVLIKTGISDDRWDEVTEGLKAGDRIITGPAKALRVLKQGERLSEMSDDAKPAASSDDDEGDAE</sequence>
<dbReference type="NCBIfam" id="TIGR01730">
    <property type="entry name" value="RND_mfp"/>
    <property type="match status" value="1"/>
</dbReference>
<organism evidence="7 8">
    <name type="scientific">Ahniella affigens</name>
    <dbReference type="NCBI Taxonomy" id="2021234"/>
    <lineage>
        <taxon>Bacteria</taxon>
        <taxon>Pseudomonadati</taxon>
        <taxon>Pseudomonadota</taxon>
        <taxon>Gammaproteobacteria</taxon>
        <taxon>Lysobacterales</taxon>
        <taxon>Rhodanobacteraceae</taxon>
        <taxon>Ahniella</taxon>
    </lineage>
</organism>
<evidence type="ECO:0000256" key="3">
    <source>
        <dbReference type="SAM" id="MobiDB-lite"/>
    </source>
</evidence>
<evidence type="ECO:0000259" key="6">
    <source>
        <dbReference type="Pfam" id="PF25989"/>
    </source>
</evidence>
<feature type="region of interest" description="Disordered" evidence="3">
    <location>
        <begin position="381"/>
        <end position="403"/>
    </location>
</feature>
<feature type="domain" description="YknX-like C-terminal permuted SH3-like" evidence="6">
    <location>
        <begin position="309"/>
        <end position="373"/>
    </location>
</feature>
<feature type="coiled-coil region" evidence="2">
    <location>
        <begin position="144"/>
        <end position="185"/>
    </location>
</feature>
<accession>A0A2P1PRX2</accession>
<dbReference type="Pfam" id="PF25954">
    <property type="entry name" value="Beta-barrel_RND_2"/>
    <property type="match status" value="1"/>
</dbReference>
<evidence type="ECO:0000313" key="7">
    <source>
        <dbReference type="EMBL" id="AVP97591.1"/>
    </source>
</evidence>
<dbReference type="Pfam" id="PF25989">
    <property type="entry name" value="YknX_C"/>
    <property type="match status" value="1"/>
</dbReference>
<feature type="compositionally biased region" description="Basic and acidic residues" evidence="3">
    <location>
        <begin position="381"/>
        <end position="390"/>
    </location>
</feature>
<evidence type="ECO:0000256" key="1">
    <source>
        <dbReference type="ARBA" id="ARBA00009477"/>
    </source>
</evidence>
<dbReference type="GO" id="GO:0015562">
    <property type="term" value="F:efflux transmembrane transporter activity"/>
    <property type="evidence" value="ECO:0007669"/>
    <property type="project" value="TreeGrafter"/>
</dbReference>
<keyword evidence="2" id="KW-0175">Coiled coil</keyword>
<keyword evidence="8" id="KW-1185">Reference proteome</keyword>
<evidence type="ECO:0000259" key="5">
    <source>
        <dbReference type="Pfam" id="PF25954"/>
    </source>
</evidence>
<protein>
    <submittedName>
        <fullName evidence="7">Uncharacterized protein</fullName>
    </submittedName>
</protein>
<dbReference type="KEGG" id="xba:C7S18_10450"/>
<dbReference type="Proteomes" id="UP000241074">
    <property type="component" value="Chromosome"/>
</dbReference>
<proteinExistence type="inferred from homology"/>
<dbReference type="SUPFAM" id="SSF111369">
    <property type="entry name" value="HlyD-like secretion proteins"/>
    <property type="match status" value="1"/>
</dbReference>
<gene>
    <name evidence="7" type="ORF">C7S18_10450</name>
</gene>
<comment type="similarity">
    <text evidence="1">Belongs to the membrane fusion protein (MFP) (TC 8.A.1) family.</text>
</comment>
<evidence type="ECO:0000256" key="2">
    <source>
        <dbReference type="SAM" id="Coils"/>
    </source>
</evidence>
<dbReference type="EMBL" id="CP027860">
    <property type="protein sequence ID" value="AVP97591.1"/>
    <property type="molecule type" value="Genomic_DNA"/>
</dbReference>
<dbReference type="Pfam" id="PF25917">
    <property type="entry name" value="BSH_RND"/>
    <property type="match status" value="1"/>
</dbReference>
<evidence type="ECO:0000259" key="4">
    <source>
        <dbReference type="Pfam" id="PF25917"/>
    </source>
</evidence>
<dbReference type="InterPro" id="IPR058792">
    <property type="entry name" value="Beta-barrel_RND_2"/>
</dbReference>
<dbReference type="Gene3D" id="2.40.420.20">
    <property type="match status" value="1"/>
</dbReference>
<dbReference type="AlphaFoldDB" id="A0A2P1PRX2"/>
<dbReference type="RefSeq" id="WP_106891511.1">
    <property type="nucleotide sequence ID" value="NZ_CP027860.1"/>
</dbReference>
<dbReference type="Gene3D" id="2.40.50.100">
    <property type="match status" value="1"/>
</dbReference>
<dbReference type="InterPro" id="IPR058625">
    <property type="entry name" value="MdtA-like_BSH"/>
</dbReference>
<dbReference type="PANTHER" id="PTHR30469:SF33">
    <property type="entry name" value="SLR1207 PROTEIN"/>
    <property type="match status" value="1"/>
</dbReference>
<name>A0A2P1PRX2_9GAMM</name>
<dbReference type="PRINTS" id="PR01490">
    <property type="entry name" value="RTXTOXIND"/>
</dbReference>
<feature type="domain" description="CusB-like beta-barrel" evidence="5">
    <location>
        <begin position="227"/>
        <end position="298"/>
    </location>
</feature>
<dbReference type="InterPro" id="IPR058637">
    <property type="entry name" value="YknX-like_C"/>
</dbReference>
<dbReference type="OrthoDB" id="9806939at2"/>
<dbReference type="InterPro" id="IPR006143">
    <property type="entry name" value="RND_pump_MFP"/>
</dbReference>
<dbReference type="Gene3D" id="2.40.30.170">
    <property type="match status" value="1"/>
</dbReference>
<dbReference type="GO" id="GO:1990281">
    <property type="term" value="C:efflux pump complex"/>
    <property type="evidence" value="ECO:0007669"/>
    <property type="project" value="TreeGrafter"/>
</dbReference>
<reference evidence="7 8" key="2">
    <citation type="submission" date="2018-03" db="EMBL/GenBank/DDBJ databases">
        <authorList>
            <person name="Keele B.F."/>
        </authorList>
    </citation>
    <scope>NUCLEOTIDE SEQUENCE [LARGE SCALE GENOMIC DNA]</scope>
    <source>
        <strain evidence="7 8">D13</strain>
    </source>
</reference>
<reference evidence="7 8" key="1">
    <citation type="submission" date="2018-03" db="EMBL/GenBank/DDBJ databases">
        <title>Ahniella affigens gen. nov., sp. nov., a gammaproteobacterium isolated from sandy soil near a stream.</title>
        <authorList>
            <person name="Ko Y."/>
            <person name="Kim J.-H."/>
        </authorList>
    </citation>
    <scope>NUCLEOTIDE SEQUENCE [LARGE SCALE GENOMIC DNA]</scope>
    <source>
        <strain evidence="7 8">D13</strain>
    </source>
</reference>